<dbReference type="PIRSF" id="PIRSF005700">
    <property type="entry name" value="PepC"/>
    <property type="match status" value="1"/>
</dbReference>
<evidence type="ECO:0000256" key="4">
    <source>
        <dbReference type="ARBA" id="ARBA00022807"/>
    </source>
</evidence>
<evidence type="ECO:0000313" key="7">
    <source>
        <dbReference type="EMBL" id="OYR89133.1"/>
    </source>
</evidence>
<evidence type="ECO:0000313" key="10">
    <source>
        <dbReference type="Proteomes" id="UP000216316"/>
    </source>
</evidence>
<evidence type="ECO:0000256" key="2">
    <source>
        <dbReference type="ARBA" id="ARBA00022670"/>
    </source>
</evidence>
<protein>
    <recommendedName>
        <fullName evidence="5">Aminopeptidase</fullName>
    </recommendedName>
</protein>
<dbReference type="EMBL" id="NGNV01000001">
    <property type="protein sequence ID" value="OYR89133.1"/>
    <property type="molecule type" value="Genomic_DNA"/>
</dbReference>
<dbReference type="Gene3D" id="3.90.70.10">
    <property type="entry name" value="Cysteine proteinases"/>
    <property type="match status" value="1"/>
</dbReference>
<keyword evidence="2 5" id="KW-0645">Protease</keyword>
<dbReference type="AlphaFoldDB" id="A0A256LJ38"/>
<dbReference type="PANTHER" id="PTHR10363">
    <property type="entry name" value="BLEOMYCIN HYDROLASE"/>
    <property type="match status" value="1"/>
</dbReference>
<evidence type="ECO:0000256" key="5">
    <source>
        <dbReference type="PIRNR" id="PIRNR005700"/>
    </source>
</evidence>
<dbReference type="Pfam" id="PF03051">
    <property type="entry name" value="Peptidase_C1_2"/>
    <property type="match status" value="1"/>
</dbReference>
<dbReference type="SUPFAM" id="SSF54001">
    <property type="entry name" value="Cysteine proteinases"/>
    <property type="match status" value="1"/>
</dbReference>
<keyword evidence="5" id="KW-0031">Aminopeptidase</keyword>
<comment type="caution">
    <text evidence="8">The sequence shown here is derived from an EMBL/GenBank/DDBJ whole genome shotgun (WGS) entry which is preliminary data.</text>
</comment>
<dbReference type="PANTHER" id="PTHR10363:SF2">
    <property type="entry name" value="BLEOMYCIN HYDROLASE"/>
    <property type="match status" value="1"/>
</dbReference>
<sequence>MVQIDNEDLKQVRSEFLDTPKYRNTQNAVMKNGIKKSITNQSVVNSAPFVFSIDVDSNHVLNQKQSGRCWDFSGLNFIRYHIEKDHHIKNMDLSGSYVYFYDKLEKANYFYQNIINTADRPLSDRLVNWLLTTPQQDGGDWQLLVDLIEKYGIVPMEAYPETAASANSQELNRMFNRKLQKDAMKLRDLANSDASDEKMKSVLHHLNAENYRVLAISLGTPPDKFTYEYRDENNEYHTTGQVTPIEFFKKFVNINFDDYVELMNLPGENYPYNTPFGVEISGNMVGGQPSRYFNVSMKDMEKTALEQLKDDEPVWFGCDVLQEWAPDAGLLDVNVYDWDRSFGIKLGTDKTKRFEYRESLPTHAMLISGVDMRDDKPIRWKIQNSWGTKPGHKGYFIMGNDWMEQYTYETVVNKKYLTDEQLAAYEKEPVMLPYWNAMNPI</sequence>
<proteinExistence type="inferred from homology"/>
<dbReference type="GO" id="GO:0009636">
    <property type="term" value="P:response to toxic substance"/>
    <property type="evidence" value="ECO:0007669"/>
    <property type="project" value="TreeGrafter"/>
</dbReference>
<dbReference type="GO" id="GO:0043418">
    <property type="term" value="P:homocysteine catabolic process"/>
    <property type="evidence" value="ECO:0007669"/>
    <property type="project" value="TreeGrafter"/>
</dbReference>
<feature type="active site" evidence="6">
    <location>
        <position position="363"/>
    </location>
</feature>
<reference evidence="9 10" key="3">
    <citation type="submission" date="2017-09" db="EMBL/GenBank/DDBJ databases">
        <title>Tripartite evolution among Lactobacillus johnsonii, Lactobacillus taiwanensis, Lactobacillus reuteri and their rodent host.</title>
        <authorList>
            <person name="Wang T."/>
            <person name="Knowles S."/>
            <person name="Cheng C."/>
        </authorList>
    </citation>
    <scope>NUCLEOTIDE SEQUENCE [LARGE SCALE GENOMIC DNA]</scope>
    <source>
        <strain evidence="8 9">609q</strain>
        <strain evidence="7 10">609u</strain>
    </source>
</reference>
<dbReference type="GO" id="GO:0006508">
    <property type="term" value="P:proteolysis"/>
    <property type="evidence" value="ECO:0007669"/>
    <property type="project" value="UniProtKB-KW"/>
</dbReference>
<dbReference type="RefSeq" id="WP_057718837.1">
    <property type="nucleotide sequence ID" value="NZ_CAJUTI010000009.1"/>
</dbReference>
<dbReference type="InterPro" id="IPR004134">
    <property type="entry name" value="Peptidase_C1B"/>
</dbReference>
<evidence type="ECO:0000256" key="6">
    <source>
        <dbReference type="PIRSR" id="PIRSR005700-1"/>
    </source>
</evidence>
<evidence type="ECO:0000313" key="8">
    <source>
        <dbReference type="EMBL" id="OYR93455.1"/>
    </source>
</evidence>
<dbReference type="Proteomes" id="UP000215828">
    <property type="component" value="Unassembled WGS sequence"/>
</dbReference>
<gene>
    <name evidence="7" type="ORF">CBF53_00265</name>
    <name evidence="8" type="ORF">CBF70_00265</name>
</gene>
<dbReference type="InterPro" id="IPR038765">
    <property type="entry name" value="Papain-like_cys_pep_sf"/>
</dbReference>
<keyword evidence="4 5" id="KW-0788">Thiol protease</keyword>
<comment type="similarity">
    <text evidence="5">Belongs to the peptidase C1 family.</text>
</comment>
<accession>A0A256LJ38</accession>
<dbReference type="EMBL" id="NGNX01000001">
    <property type="protein sequence ID" value="OYR93455.1"/>
    <property type="molecule type" value="Genomic_DNA"/>
</dbReference>
<dbReference type="GO" id="GO:0070005">
    <property type="term" value="F:cysteine-type aminopeptidase activity"/>
    <property type="evidence" value="ECO:0007669"/>
    <property type="project" value="InterPro"/>
</dbReference>
<dbReference type="Proteomes" id="UP000216316">
    <property type="component" value="Unassembled WGS sequence"/>
</dbReference>
<evidence type="ECO:0000256" key="3">
    <source>
        <dbReference type="ARBA" id="ARBA00022801"/>
    </source>
</evidence>
<keyword evidence="3 5" id="KW-0378">Hydrolase</keyword>
<evidence type="ECO:0000256" key="1">
    <source>
        <dbReference type="ARBA" id="ARBA00004496"/>
    </source>
</evidence>
<organism evidence="8 9">
    <name type="scientific">Lactobacillus taiwanensis</name>
    <dbReference type="NCBI Taxonomy" id="508451"/>
    <lineage>
        <taxon>Bacteria</taxon>
        <taxon>Bacillati</taxon>
        <taxon>Bacillota</taxon>
        <taxon>Bacilli</taxon>
        <taxon>Lactobacillales</taxon>
        <taxon>Lactobacillaceae</taxon>
        <taxon>Lactobacillus</taxon>
    </lineage>
</organism>
<feature type="active site" evidence="6">
    <location>
        <position position="69"/>
    </location>
</feature>
<evidence type="ECO:0000313" key="9">
    <source>
        <dbReference type="Proteomes" id="UP000215828"/>
    </source>
</evidence>
<keyword evidence="10" id="KW-1185">Reference proteome</keyword>
<dbReference type="CDD" id="cd00585">
    <property type="entry name" value="Peptidase_C1B"/>
    <property type="match status" value="1"/>
</dbReference>
<dbReference type="GO" id="GO:0005737">
    <property type="term" value="C:cytoplasm"/>
    <property type="evidence" value="ECO:0007669"/>
    <property type="project" value="UniProtKB-SubCell"/>
</dbReference>
<reference evidence="8 9" key="1">
    <citation type="submission" date="2017-04" db="EMBL/GenBank/DDBJ databases">
        <authorList>
            <person name="Afonso C.L."/>
            <person name="Miller P.J."/>
            <person name="Scott M.A."/>
            <person name="Spackman E."/>
            <person name="Goraichik I."/>
            <person name="Dimitrov K.M."/>
            <person name="Suarez D.L."/>
            <person name="Swayne D.E."/>
        </authorList>
    </citation>
    <scope>NUCLEOTIDE SEQUENCE [LARGE SCALE GENOMIC DNA]</scope>
    <source>
        <strain evidence="8 9">609q</strain>
    </source>
</reference>
<feature type="active site" evidence="6">
    <location>
        <position position="384"/>
    </location>
</feature>
<name>A0A256LJ38_9LACO</name>
<reference evidence="7 10" key="2">
    <citation type="submission" date="2017-05" db="EMBL/GenBank/DDBJ databases">
        <authorList>
            <person name="Lin X.B."/>
            <person name="Stothard P."/>
            <person name="Tasseva G."/>
            <person name="Walter J."/>
        </authorList>
    </citation>
    <scope>NUCLEOTIDE SEQUENCE [LARGE SCALE GENOMIC DNA]</scope>
    <source>
        <strain evidence="7 10">609u</strain>
    </source>
</reference>
<comment type="subcellular location">
    <subcellularLocation>
        <location evidence="1">Cytoplasm</location>
    </subcellularLocation>
</comment>